<feature type="compositionally biased region" description="Polar residues" evidence="2">
    <location>
        <begin position="710"/>
        <end position="721"/>
    </location>
</feature>
<keyword evidence="1" id="KW-0863">Zinc-finger</keyword>
<feature type="region of interest" description="Disordered" evidence="2">
    <location>
        <begin position="702"/>
        <end position="721"/>
    </location>
</feature>
<dbReference type="RefSeq" id="XP_005706863.1">
    <property type="nucleotide sequence ID" value="XM_005706806.1"/>
</dbReference>
<keyword evidence="4" id="KW-0547">Nucleotide-binding</keyword>
<evidence type="ECO:0000259" key="3">
    <source>
        <dbReference type="PROSITE" id="PS50966"/>
    </source>
</evidence>
<keyword evidence="5" id="KW-1185">Reference proteome</keyword>
<sequence>MKKLLFFICGAPGVDKLSSIRIPQQGFTLPDNCDSEDYLNRCRFSPYYFFLRHPEAGLGRFCKQVSQHLSEYQVAIVEDEQGDIPLLEEIHRAINRRLNQEEQVEVLVNKFLLMVTDFGICREGILKQLASSIRKFELTKDGLAKTALSKQILCQQLAQQVYADSVFISAWETSENREAIISLTEQNGYKSISVHQTQICNPVEEIHNNEEPTALFLFLSVSISNAIASLKEEQLHKLREWIPRESILVVLGKFYSETTTSISNFSKSLAHRLNRTVVGIQLWDGLWKHSDDLFKAGYILMSSLMSCPSIALVLFEPGPNEMMVDSSVIPAVDLESIMRGREVESVWQLVLRKWNMEKRNVVWECQGLYKFLDNWYLEHQGKCLLEICVVETCHSLVDSQRESQQTGQCISSATLKNEALLNINPACCNLLDKESIRHYASFHPKLVENAEQLLEKHRIEVLFPSSNEVECIMEASQTGSYYHVSFSTQDDPPALKETQCDCPYFAKQKKMQKNRFLFCKHILALMIRVHQLLTEQPMNEEVVDTWKEEKKEDAMETYQETKGNETQDNTLFTFSNVDDDVDKNEYSNDTPELWTVKPNAPRRLPAFVNHISVTTNAAQPRRKKPLKRKISPVETSESESESHSWEASGVDNKTILVNEAAQAHKMTSQQGDEMEQSSYPSKSTSNAFYKYLLFGDESDEEEASIPPILSQETSLSTESWNASKESNAMLMDGSSIFGKTENTLDIPSSSKENNASYETQPIQNVDDSLEVFLQMDKKPKRSIRDKLAGLQE</sequence>
<protein>
    <submittedName>
        <fullName evidence="4">Helicase</fullName>
    </submittedName>
</protein>
<gene>
    <name evidence="4" type="ORF">Gasu_22520</name>
</gene>
<dbReference type="Proteomes" id="UP000030680">
    <property type="component" value="Unassembled WGS sequence"/>
</dbReference>
<dbReference type="GO" id="GO:0004386">
    <property type="term" value="F:helicase activity"/>
    <property type="evidence" value="ECO:0007669"/>
    <property type="project" value="UniProtKB-KW"/>
</dbReference>
<name>M2Y340_GALSU</name>
<evidence type="ECO:0000313" key="4">
    <source>
        <dbReference type="EMBL" id="EME30343.1"/>
    </source>
</evidence>
<feature type="region of interest" description="Disordered" evidence="2">
    <location>
        <begin position="740"/>
        <end position="762"/>
    </location>
</feature>
<dbReference type="GO" id="GO:0008270">
    <property type="term" value="F:zinc ion binding"/>
    <property type="evidence" value="ECO:0007669"/>
    <property type="project" value="UniProtKB-KW"/>
</dbReference>
<keyword evidence="1" id="KW-0862">Zinc</keyword>
<proteinExistence type="predicted"/>
<keyword evidence="1" id="KW-0479">Metal-binding</keyword>
<feature type="compositionally biased region" description="Basic residues" evidence="2">
    <location>
        <begin position="620"/>
        <end position="630"/>
    </location>
</feature>
<dbReference type="InterPro" id="IPR007527">
    <property type="entry name" value="Znf_SWIM"/>
</dbReference>
<keyword evidence="4" id="KW-0378">Hydrolase</keyword>
<evidence type="ECO:0000256" key="2">
    <source>
        <dbReference type="SAM" id="MobiDB-lite"/>
    </source>
</evidence>
<dbReference type="GeneID" id="17089077"/>
<reference evidence="5" key="1">
    <citation type="journal article" date="2013" name="Science">
        <title>Gene transfer from bacteria and archaea facilitated evolution of an extremophilic eukaryote.</title>
        <authorList>
            <person name="Schonknecht G."/>
            <person name="Chen W.H."/>
            <person name="Ternes C.M."/>
            <person name="Barbier G.G."/>
            <person name="Shrestha R.P."/>
            <person name="Stanke M."/>
            <person name="Brautigam A."/>
            <person name="Baker B.J."/>
            <person name="Banfield J.F."/>
            <person name="Garavito R.M."/>
            <person name="Carr K."/>
            <person name="Wilkerson C."/>
            <person name="Rensing S.A."/>
            <person name="Gagneul D."/>
            <person name="Dickenson N.E."/>
            <person name="Oesterhelt C."/>
            <person name="Lercher M.J."/>
            <person name="Weber A.P."/>
        </authorList>
    </citation>
    <scope>NUCLEOTIDE SEQUENCE [LARGE SCALE GENOMIC DNA]</scope>
    <source>
        <strain evidence="5">074W</strain>
    </source>
</reference>
<keyword evidence="4" id="KW-0067">ATP-binding</keyword>
<evidence type="ECO:0000256" key="1">
    <source>
        <dbReference type="PROSITE-ProRule" id="PRU00325"/>
    </source>
</evidence>
<dbReference type="OrthoDB" id="10360841at2759"/>
<evidence type="ECO:0000313" key="5">
    <source>
        <dbReference type="Proteomes" id="UP000030680"/>
    </source>
</evidence>
<dbReference type="EMBL" id="KB454500">
    <property type="protein sequence ID" value="EME30343.1"/>
    <property type="molecule type" value="Genomic_DNA"/>
</dbReference>
<dbReference type="Pfam" id="PF04434">
    <property type="entry name" value="SWIM"/>
    <property type="match status" value="1"/>
</dbReference>
<dbReference type="KEGG" id="gsl:Gasu_22520"/>
<organism evidence="4 5">
    <name type="scientific">Galdieria sulphuraria</name>
    <name type="common">Red alga</name>
    <dbReference type="NCBI Taxonomy" id="130081"/>
    <lineage>
        <taxon>Eukaryota</taxon>
        <taxon>Rhodophyta</taxon>
        <taxon>Bangiophyceae</taxon>
        <taxon>Galdieriales</taxon>
        <taxon>Galdieriaceae</taxon>
        <taxon>Galdieria</taxon>
    </lineage>
</organism>
<dbReference type="AlphaFoldDB" id="M2Y340"/>
<dbReference type="PROSITE" id="PS50966">
    <property type="entry name" value="ZF_SWIM"/>
    <property type="match status" value="1"/>
</dbReference>
<dbReference type="Gramene" id="EME30343">
    <property type="protein sequence ID" value="EME30343"/>
    <property type="gene ID" value="Gasu_22520"/>
</dbReference>
<accession>M2Y340</accession>
<feature type="region of interest" description="Disordered" evidence="2">
    <location>
        <begin position="612"/>
        <end position="651"/>
    </location>
</feature>
<feature type="domain" description="SWIM-type" evidence="3">
    <location>
        <begin position="482"/>
        <end position="530"/>
    </location>
</feature>
<keyword evidence="4" id="KW-0347">Helicase</keyword>